<dbReference type="InterPro" id="IPR003663">
    <property type="entry name" value="Sugar/inositol_transpt"/>
</dbReference>
<dbReference type="AlphaFoldDB" id="A0A8H7ULW5"/>
<feature type="transmembrane region" description="Helical" evidence="8">
    <location>
        <begin position="99"/>
        <end position="116"/>
    </location>
</feature>
<dbReference type="Pfam" id="PF00083">
    <property type="entry name" value="Sugar_tr"/>
    <property type="match status" value="1"/>
</dbReference>
<feature type="transmembrane region" description="Helical" evidence="8">
    <location>
        <begin position="383"/>
        <end position="401"/>
    </location>
</feature>
<keyword evidence="6 8" id="KW-0472">Membrane</keyword>
<reference evidence="10" key="1">
    <citation type="submission" date="2020-12" db="EMBL/GenBank/DDBJ databases">
        <title>Metabolic potential, ecology and presence of endohyphal bacteria is reflected in genomic diversity of Mucoromycotina.</title>
        <authorList>
            <person name="Muszewska A."/>
            <person name="Okrasinska A."/>
            <person name="Steczkiewicz K."/>
            <person name="Drgas O."/>
            <person name="Orlowska M."/>
            <person name="Perlinska-Lenart U."/>
            <person name="Aleksandrzak-Piekarczyk T."/>
            <person name="Szatraj K."/>
            <person name="Zielenkiewicz U."/>
            <person name="Pilsyk S."/>
            <person name="Malc E."/>
            <person name="Mieczkowski P."/>
            <person name="Kruszewska J.S."/>
            <person name="Biernat P."/>
            <person name="Pawlowska J."/>
        </authorList>
    </citation>
    <scope>NUCLEOTIDE SEQUENCE</scope>
    <source>
        <strain evidence="10">WA0000051536</strain>
    </source>
</reference>
<dbReference type="EMBL" id="JAEPRA010000004">
    <property type="protein sequence ID" value="KAG2186562.1"/>
    <property type="molecule type" value="Genomic_DNA"/>
</dbReference>
<evidence type="ECO:0000256" key="7">
    <source>
        <dbReference type="RuleBase" id="RU003346"/>
    </source>
</evidence>
<proteinExistence type="inferred from homology"/>
<evidence type="ECO:0000256" key="8">
    <source>
        <dbReference type="SAM" id="Phobius"/>
    </source>
</evidence>
<feature type="transmembrane region" description="Helical" evidence="8">
    <location>
        <begin position="165"/>
        <end position="182"/>
    </location>
</feature>
<dbReference type="SUPFAM" id="SSF103473">
    <property type="entry name" value="MFS general substrate transporter"/>
    <property type="match status" value="1"/>
</dbReference>
<dbReference type="GO" id="GO:0016020">
    <property type="term" value="C:membrane"/>
    <property type="evidence" value="ECO:0007669"/>
    <property type="project" value="UniProtKB-SubCell"/>
</dbReference>
<keyword evidence="11" id="KW-1185">Reference proteome</keyword>
<dbReference type="InterPro" id="IPR036259">
    <property type="entry name" value="MFS_trans_sf"/>
</dbReference>
<dbReference type="InterPro" id="IPR005828">
    <property type="entry name" value="MFS_sugar_transport-like"/>
</dbReference>
<evidence type="ECO:0000313" key="11">
    <source>
        <dbReference type="Proteomes" id="UP000612746"/>
    </source>
</evidence>
<feature type="transmembrane region" description="Helical" evidence="8">
    <location>
        <begin position="318"/>
        <end position="339"/>
    </location>
</feature>
<feature type="transmembrane region" description="Helical" evidence="8">
    <location>
        <begin position="422"/>
        <end position="440"/>
    </location>
</feature>
<comment type="subcellular location">
    <subcellularLocation>
        <location evidence="1">Membrane</location>
        <topology evidence="1">Multi-pass membrane protein</topology>
    </subcellularLocation>
</comment>
<evidence type="ECO:0000256" key="5">
    <source>
        <dbReference type="ARBA" id="ARBA00022989"/>
    </source>
</evidence>
<evidence type="ECO:0000256" key="6">
    <source>
        <dbReference type="ARBA" id="ARBA00023136"/>
    </source>
</evidence>
<dbReference type="Gene3D" id="1.20.1250.20">
    <property type="entry name" value="MFS general substrate transporter like domains"/>
    <property type="match status" value="1"/>
</dbReference>
<feature type="transmembrane region" description="Helical" evidence="8">
    <location>
        <begin position="188"/>
        <end position="209"/>
    </location>
</feature>
<name>A0A8H7ULW5_9FUNG</name>
<accession>A0A8H7ULW5</accession>
<sequence length="518" mass="57393">MFQKKQLDNSALQQEKGWATEGGMLKLYWYSAVLIVNSAINGYDGSMMNGLQVLDTWTSYFHNPSPSSLGLLNAIQQVGGICALFFAYQLTDRLGRRNAIMIGSLIVLLGVGLQSGSNSVGMFIGARFLIGFGTAISGNAAPTLIVEISHPKQRGTVTGIYNSSWYLGSIIAAWTTFGTFYIPNEWSWRIPSILQGLFSLIQVIFIYTLPESPRWLISRKREEEALQILANLHGNGDPNNELVQFEYREIVETIRLEQAAANRSWFDLVNTRESLCLTGNRKRSFLVVAVGFFSQWSGNGLVSYYINKVLDGIGITNTVTKFVINGVLQIFNLFAAYFGSWLIERVGRRPLFLIATTGMLITFAIWTGLAAHATSDGGSNSGIGAAFVTFIFIYYFFYDIAWSPLTIAYPVEILPFSIRAKGMALSSLAVNAALFFNSYVNPIALDAIGWKYYLVYVIWIAVELVVVYFFFVETSGYTLEELVVVFDGEGAEISDLDRAAIALENEKTVAPVSEKTEA</sequence>
<gene>
    <name evidence="10" type="ORF">INT44_002786</name>
</gene>
<organism evidence="10 11">
    <name type="scientific">Umbelopsis vinacea</name>
    <dbReference type="NCBI Taxonomy" id="44442"/>
    <lineage>
        <taxon>Eukaryota</taxon>
        <taxon>Fungi</taxon>
        <taxon>Fungi incertae sedis</taxon>
        <taxon>Mucoromycota</taxon>
        <taxon>Mucoromycotina</taxon>
        <taxon>Umbelopsidomycetes</taxon>
        <taxon>Umbelopsidales</taxon>
        <taxon>Umbelopsidaceae</taxon>
        <taxon>Umbelopsis</taxon>
    </lineage>
</organism>
<feature type="transmembrane region" description="Helical" evidence="8">
    <location>
        <begin position="122"/>
        <end position="145"/>
    </location>
</feature>
<protein>
    <recommendedName>
        <fullName evidence="9">Major facilitator superfamily (MFS) profile domain-containing protein</fullName>
    </recommendedName>
</protein>
<evidence type="ECO:0000256" key="2">
    <source>
        <dbReference type="ARBA" id="ARBA00010992"/>
    </source>
</evidence>
<feature type="transmembrane region" description="Helical" evidence="8">
    <location>
        <begin position="351"/>
        <end position="371"/>
    </location>
</feature>
<evidence type="ECO:0000313" key="10">
    <source>
        <dbReference type="EMBL" id="KAG2186562.1"/>
    </source>
</evidence>
<keyword evidence="3 7" id="KW-0813">Transport</keyword>
<dbReference type="PRINTS" id="PR00171">
    <property type="entry name" value="SUGRTRNSPORT"/>
</dbReference>
<feature type="domain" description="Major facilitator superfamily (MFS) profile" evidence="9">
    <location>
        <begin position="30"/>
        <end position="475"/>
    </location>
</feature>
<evidence type="ECO:0000259" key="9">
    <source>
        <dbReference type="PROSITE" id="PS50850"/>
    </source>
</evidence>
<feature type="transmembrane region" description="Helical" evidence="8">
    <location>
        <begin position="452"/>
        <end position="471"/>
    </location>
</feature>
<dbReference type="PROSITE" id="PS00216">
    <property type="entry name" value="SUGAR_TRANSPORT_1"/>
    <property type="match status" value="1"/>
</dbReference>
<dbReference type="OrthoDB" id="6133115at2759"/>
<dbReference type="GO" id="GO:0005351">
    <property type="term" value="F:carbohydrate:proton symporter activity"/>
    <property type="evidence" value="ECO:0007669"/>
    <property type="project" value="TreeGrafter"/>
</dbReference>
<feature type="transmembrane region" description="Helical" evidence="8">
    <location>
        <begin position="285"/>
        <end position="306"/>
    </location>
</feature>
<comment type="caution">
    <text evidence="10">The sequence shown here is derived from an EMBL/GenBank/DDBJ whole genome shotgun (WGS) entry which is preliminary data.</text>
</comment>
<dbReference type="InterPro" id="IPR050360">
    <property type="entry name" value="MFS_Sugar_Transporters"/>
</dbReference>
<keyword evidence="4 8" id="KW-0812">Transmembrane</keyword>
<dbReference type="PROSITE" id="PS50850">
    <property type="entry name" value="MFS"/>
    <property type="match status" value="1"/>
</dbReference>
<dbReference type="PANTHER" id="PTHR48022:SF64">
    <property type="entry name" value="MAJOR FACILITATOR SUPERFAMILY (MFS) PROFILE DOMAIN-CONTAINING PROTEIN"/>
    <property type="match status" value="1"/>
</dbReference>
<keyword evidence="5 8" id="KW-1133">Transmembrane helix</keyword>
<dbReference type="InterPro" id="IPR005829">
    <property type="entry name" value="Sugar_transporter_CS"/>
</dbReference>
<evidence type="ECO:0000256" key="1">
    <source>
        <dbReference type="ARBA" id="ARBA00004141"/>
    </source>
</evidence>
<evidence type="ECO:0000256" key="3">
    <source>
        <dbReference type="ARBA" id="ARBA00022448"/>
    </source>
</evidence>
<dbReference type="Proteomes" id="UP000612746">
    <property type="component" value="Unassembled WGS sequence"/>
</dbReference>
<evidence type="ECO:0000256" key="4">
    <source>
        <dbReference type="ARBA" id="ARBA00022692"/>
    </source>
</evidence>
<dbReference type="NCBIfam" id="TIGR00879">
    <property type="entry name" value="SP"/>
    <property type="match status" value="1"/>
</dbReference>
<dbReference type="FunFam" id="1.20.1250.20:FF:000117">
    <property type="entry name" value="MFS hexose transporter"/>
    <property type="match status" value="1"/>
</dbReference>
<dbReference type="PANTHER" id="PTHR48022">
    <property type="entry name" value="PLASTIDIC GLUCOSE TRANSPORTER 4"/>
    <property type="match status" value="1"/>
</dbReference>
<dbReference type="InterPro" id="IPR020846">
    <property type="entry name" value="MFS_dom"/>
</dbReference>
<comment type="similarity">
    <text evidence="2 7">Belongs to the major facilitator superfamily. Sugar transporter (TC 2.A.1.1) family.</text>
</comment>